<protein>
    <submittedName>
        <fullName evidence="1">Uncharacterized protein</fullName>
    </submittedName>
</protein>
<gene>
    <name evidence="1" type="ORF">TVAG_012520</name>
</gene>
<dbReference type="VEuPathDB" id="TrichDB:TVAGG3_1075280"/>
<name>A2E902_TRIV3</name>
<keyword evidence="2" id="KW-1185">Reference proteome</keyword>
<dbReference type="Proteomes" id="UP000001542">
    <property type="component" value="Unassembled WGS sequence"/>
</dbReference>
<proteinExistence type="predicted"/>
<dbReference type="VEuPathDB" id="TrichDB:TVAG_012520"/>
<sequence length="106" mass="12592">MLFLTLILYTAHRQCTPYKYLNRKWNLADGRILIVYNWREYCHHRFGTAAYISDGTKEYTFDKTSGTIKLADGRTAYVGQDDYLRVMSDKVEKIETIKLFSYNDTW</sequence>
<organism evidence="1 2">
    <name type="scientific">Trichomonas vaginalis (strain ATCC PRA-98 / G3)</name>
    <dbReference type="NCBI Taxonomy" id="412133"/>
    <lineage>
        <taxon>Eukaryota</taxon>
        <taxon>Metamonada</taxon>
        <taxon>Parabasalia</taxon>
        <taxon>Trichomonadida</taxon>
        <taxon>Trichomonadidae</taxon>
        <taxon>Trichomonas</taxon>
    </lineage>
</organism>
<dbReference type="InParanoid" id="A2E902"/>
<dbReference type="KEGG" id="tva:4768823"/>
<evidence type="ECO:0000313" key="2">
    <source>
        <dbReference type="Proteomes" id="UP000001542"/>
    </source>
</evidence>
<dbReference type="RefSeq" id="XP_001323109.1">
    <property type="nucleotide sequence ID" value="XM_001323074.1"/>
</dbReference>
<reference evidence="1" key="2">
    <citation type="journal article" date="2007" name="Science">
        <title>Draft genome sequence of the sexually transmitted pathogen Trichomonas vaginalis.</title>
        <authorList>
            <person name="Carlton J.M."/>
            <person name="Hirt R.P."/>
            <person name="Silva J.C."/>
            <person name="Delcher A.L."/>
            <person name="Schatz M."/>
            <person name="Zhao Q."/>
            <person name="Wortman J.R."/>
            <person name="Bidwell S.L."/>
            <person name="Alsmark U.C.M."/>
            <person name="Besteiro S."/>
            <person name="Sicheritz-Ponten T."/>
            <person name="Noel C.J."/>
            <person name="Dacks J.B."/>
            <person name="Foster P.G."/>
            <person name="Simillion C."/>
            <person name="Van de Peer Y."/>
            <person name="Miranda-Saavedra D."/>
            <person name="Barton G.J."/>
            <person name="Westrop G.D."/>
            <person name="Mueller S."/>
            <person name="Dessi D."/>
            <person name="Fiori P.L."/>
            <person name="Ren Q."/>
            <person name="Paulsen I."/>
            <person name="Zhang H."/>
            <person name="Bastida-Corcuera F.D."/>
            <person name="Simoes-Barbosa A."/>
            <person name="Brown M.T."/>
            <person name="Hayes R.D."/>
            <person name="Mukherjee M."/>
            <person name="Okumura C.Y."/>
            <person name="Schneider R."/>
            <person name="Smith A.J."/>
            <person name="Vanacova S."/>
            <person name="Villalvazo M."/>
            <person name="Haas B.J."/>
            <person name="Pertea M."/>
            <person name="Feldblyum T.V."/>
            <person name="Utterback T.R."/>
            <person name="Shu C.L."/>
            <person name="Osoegawa K."/>
            <person name="de Jong P.J."/>
            <person name="Hrdy I."/>
            <person name="Horvathova L."/>
            <person name="Zubacova Z."/>
            <person name="Dolezal P."/>
            <person name="Malik S.B."/>
            <person name="Logsdon J.M. Jr."/>
            <person name="Henze K."/>
            <person name="Gupta A."/>
            <person name="Wang C.C."/>
            <person name="Dunne R.L."/>
            <person name="Upcroft J.A."/>
            <person name="Upcroft P."/>
            <person name="White O."/>
            <person name="Salzberg S.L."/>
            <person name="Tang P."/>
            <person name="Chiu C.-H."/>
            <person name="Lee Y.-S."/>
            <person name="Embley T.M."/>
            <person name="Coombs G.H."/>
            <person name="Mottram J.C."/>
            <person name="Tachezy J."/>
            <person name="Fraser-Liggett C.M."/>
            <person name="Johnson P.J."/>
        </authorList>
    </citation>
    <scope>NUCLEOTIDE SEQUENCE [LARGE SCALE GENOMIC DNA]</scope>
    <source>
        <strain evidence="1">G3</strain>
    </source>
</reference>
<dbReference type="EMBL" id="DS113330">
    <property type="protein sequence ID" value="EAY10886.1"/>
    <property type="molecule type" value="Genomic_DNA"/>
</dbReference>
<evidence type="ECO:0000313" key="1">
    <source>
        <dbReference type="EMBL" id="EAY10886.1"/>
    </source>
</evidence>
<accession>A2E902</accession>
<dbReference type="SMR" id="A2E902"/>
<dbReference type="AlphaFoldDB" id="A2E902"/>
<reference evidence="1" key="1">
    <citation type="submission" date="2006-10" db="EMBL/GenBank/DDBJ databases">
        <authorList>
            <person name="Amadeo P."/>
            <person name="Zhao Q."/>
            <person name="Wortman J."/>
            <person name="Fraser-Liggett C."/>
            <person name="Carlton J."/>
        </authorList>
    </citation>
    <scope>NUCLEOTIDE SEQUENCE</scope>
    <source>
        <strain evidence="1">G3</strain>
    </source>
</reference>